<protein>
    <submittedName>
        <fullName evidence="1">Intracellular protein transport protein uso1-like protein isoform x1</fullName>
    </submittedName>
</protein>
<reference evidence="1" key="2">
    <citation type="journal article" date="2017" name="J. Med. Entomol.">
        <title>Transcriptome Analysis of the Triatoma infestans (Hemiptera: Reduviidae) Integument.</title>
        <authorList>
            <person name="Calderon-Fernandez G.M."/>
            <person name="Moriconi D.E."/>
            <person name="Dulbecco A.B."/>
            <person name="Juarez M.P."/>
        </authorList>
    </citation>
    <scope>NUCLEOTIDE SEQUENCE</scope>
    <source>
        <strain evidence="1">Int1</strain>
        <tissue evidence="1">Integument</tissue>
    </source>
</reference>
<proteinExistence type="predicted"/>
<evidence type="ECO:0000313" key="1">
    <source>
        <dbReference type="EMBL" id="JAR97443.1"/>
    </source>
</evidence>
<name>A0A161M3S3_TRIIF</name>
<accession>A0A161M3S3</accession>
<feature type="non-terminal residue" evidence="1">
    <location>
        <position position="1"/>
    </location>
</feature>
<dbReference type="EMBL" id="GEMB01005881">
    <property type="protein sequence ID" value="JAR97443.1"/>
    <property type="molecule type" value="Transcribed_RNA"/>
</dbReference>
<organism evidence="1">
    <name type="scientific">Triatoma infestans</name>
    <name type="common">Assassin bug</name>
    <dbReference type="NCBI Taxonomy" id="30076"/>
    <lineage>
        <taxon>Eukaryota</taxon>
        <taxon>Metazoa</taxon>
        <taxon>Ecdysozoa</taxon>
        <taxon>Arthropoda</taxon>
        <taxon>Hexapoda</taxon>
        <taxon>Insecta</taxon>
        <taxon>Pterygota</taxon>
        <taxon>Neoptera</taxon>
        <taxon>Paraneoptera</taxon>
        <taxon>Hemiptera</taxon>
        <taxon>Heteroptera</taxon>
        <taxon>Panheteroptera</taxon>
        <taxon>Cimicomorpha</taxon>
        <taxon>Reduviidae</taxon>
        <taxon>Triatominae</taxon>
        <taxon>Triatoma</taxon>
    </lineage>
</organism>
<sequence>CTERFNILTILSKISDPQPPFGIPLGPISPSPPSDYLHVEPKPRFDFKPSKVPDVVRDDLAFRNLRKDARELKKKKAVRSLSANLTNLIRNNITSTFKITIWKENLTVSKISRKSYAYHNTCLI</sequence>
<reference evidence="1" key="1">
    <citation type="submission" date="2016-04" db="EMBL/GenBank/DDBJ databases">
        <authorList>
            <person name="Calderon-Fernandez G.M.Sr."/>
        </authorList>
    </citation>
    <scope>NUCLEOTIDE SEQUENCE</scope>
    <source>
        <strain evidence="1">Int1</strain>
        <tissue evidence="1">Integument</tissue>
    </source>
</reference>
<dbReference type="AlphaFoldDB" id="A0A161M3S3"/>